<keyword evidence="1" id="KW-0812">Transmembrane</keyword>
<feature type="transmembrane region" description="Helical" evidence="1">
    <location>
        <begin position="208"/>
        <end position="229"/>
    </location>
</feature>
<gene>
    <name evidence="2" type="ORF">DWW32_02730</name>
</gene>
<protein>
    <recommendedName>
        <fullName evidence="4">Conjugal transfer protein TrbL</fullName>
    </recommendedName>
</protein>
<proteinExistence type="predicted"/>
<dbReference type="Proteomes" id="UP000265489">
    <property type="component" value="Unassembled WGS sequence"/>
</dbReference>
<dbReference type="EMBL" id="QRYQ01000003">
    <property type="protein sequence ID" value="RGU93262.1"/>
    <property type="molecule type" value="Genomic_DNA"/>
</dbReference>
<evidence type="ECO:0008006" key="4">
    <source>
        <dbReference type="Google" id="ProtNLM"/>
    </source>
</evidence>
<evidence type="ECO:0000313" key="2">
    <source>
        <dbReference type="EMBL" id="RGU93262.1"/>
    </source>
</evidence>
<reference evidence="2 3" key="1">
    <citation type="submission" date="2018-08" db="EMBL/GenBank/DDBJ databases">
        <title>A genome reference for cultivated species of the human gut microbiota.</title>
        <authorList>
            <person name="Zou Y."/>
            <person name="Xue W."/>
            <person name="Luo G."/>
        </authorList>
    </citation>
    <scope>NUCLEOTIDE SEQUENCE [LARGE SCALE GENOMIC DNA]</scope>
    <source>
        <strain evidence="2 3">AF15-20</strain>
    </source>
</reference>
<feature type="transmembrane region" description="Helical" evidence="1">
    <location>
        <begin position="81"/>
        <end position="99"/>
    </location>
</feature>
<keyword evidence="1" id="KW-1133">Transmembrane helix</keyword>
<feature type="transmembrane region" description="Helical" evidence="1">
    <location>
        <begin position="48"/>
        <end position="69"/>
    </location>
</feature>
<dbReference type="GeneID" id="66579054"/>
<dbReference type="InterPro" id="IPR045798">
    <property type="entry name" value="TrbL_Firmicutes"/>
</dbReference>
<sequence>MDGIIDNLTSALNTWNSKLAEIWLLLTESPETFKGGDIWKVILKVHDALQAIGLALLVLFFVWGLIKTCTSWQDVKRPEQAFKLFLRFIVARALVMYGMELMTGIFEIVQGIISSITETSGLGISSETVLPQEIIDAVSNTGFLESIPLWAVTLLGSIFITILSFVMILTVYGRFFKMYMYTAISPIPLAAAAGESTQNTAFTFIKSYAGVCLEGAIIVLACIIFSAFASSPPVVDSTASSVSMIWSYIGELIFNMLVLVGTIKMSDRIVKEMMGL</sequence>
<comment type="caution">
    <text evidence="2">The sequence shown here is derived from an EMBL/GenBank/DDBJ whole genome shotgun (WGS) entry which is preliminary data.</text>
</comment>
<keyword evidence="1" id="KW-0472">Membrane</keyword>
<feature type="transmembrane region" description="Helical" evidence="1">
    <location>
        <begin position="241"/>
        <end position="263"/>
    </location>
</feature>
<name>A0A395WA52_9FIRM</name>
<evidence type="ECO:0000256" key="1">
    <source>
        <dbReference type="SAM" id="Phobius"/>
    </source>
</evidence>
<dbReference type="Pfam" id="PF19478">
    <property type="entry name" value="TrbL_2"/>
    <property type="match status" value="1"/>
</dbReference>
<organism evidence="2 3">
    <name type="scientific">Holdemanella biformis</name>
    <dbReference type="NCBI Taxonomy" id="1735"/>
    <lineage>
        <taxon>Bacteria</taxon>
        <taxon>Bacillati</taxon>
        <taxon>Bacillota</taxon>
        <taxon>Erysipelotrichia</taxon>
        <taxon>Erysipelotrichales</taxon>
        <taxon>Erysipelotrichaceae</taxon>
        <taxon>Holdemanella</taxon>
    </lineage>
</organism>
<dbReference type="AlphaFoldDB" id="A0A395WA52"/>
<dbReference type="RefSeq" id="WP_118324682.1">
    <property type="nucleotide sequence ID" value="NZ_JADMVO010000075.1"/>
</dbReference>
<feature type="transmembrane region" description="Helical" evidence="1">
    <location>
        <begin position="149"/>
        <end position="172"/>
    </location>
</feature>
<accession>A0A395WA52</accession>
<evidence type="ECO:0000313" key="3">
    <source>
        <dbReference type="Proteomes" id="UP000265489"/>
    </source>
</evidence>